<evidence type="ECO:0000256" key="2">
    <source>
        <dbReference type="SAM" id="Phobius"/>
    </source>
</evidence>
<evidence type="ECO:0000313" key="6">
    <source>
        <dbReference type="Proteomes" id="UP001314229"/>
    </source>
</evidence>
<dbReference type="AlphaFoldDB" id="A0AAV1QEB8"/>
<dbReference type="InterPro" id="IPR013783">
    <property type="entry name" value="Ig-like_fold"/>
</dbReference>
<dbReference type="PANTHER" id="PTHR46013:SF4">
    <property type="entry name" value="B-CELL RECEPTOR CD22-RELATED"/>
    <property type="match status" value="1"/>
</dbReference>
<dbReference type="InterPro" id="IPR003599">
    <property type="entry name" value="Ig_sub"/>
</dbReference>
<dbReference type="Proteomes" id="UP001314229">
    <property type="component" value="Unassembled WGS sequence"/>
</dbReference>
<keyword evidence="6" id="KW-1185">Reference proteome</keyword>
<dbReference type="InterPro" id="IPR003598">
    <property type="entry name" value="Ig_sub2"/>
</dbReference>
<organism evidence="5 6">
    <name type="scientific">Scomber scombrus</name>
    <name type="common">Atlantic mackerel</name>
    <name type="synonym">Scomber vernalis</name>
    <dbReference type="NCBI Taxonomy" id="13677"/>
    <lineage>
        <taxon>Eukaryota</taxon>
        <taxon>Metazoa</taxon>
        <taxon>Chordata</taxon>
        <taxon>Craniata</taxon>
        <taxon>Vertebrata</taxon>
        <taxon>Euteleostomi</taxon>
        <taxon>Actinopterygii</taxon>
        <taxon>Neopterygii</taxon>
        <taxon>Teleostei</taxon>
        <taxon>Neoteleostei</taxon>
        <taxon>Acanthomorphata</taxon>
        <taxon>Pelagiaria</taxon>
        <taxon>Scombriformes</taxon>
        <taxon>Scombridae</taxon>
        <taxon>Scomber</taxon>
    </lineage>
</organism>
<dbReference type="EMBL" id="CAWUFR010000894">
    <property type="protein sequence ID" value="CAK6981794.1"/>
    <property type="molecule type" value="Genomic_DNA"/>
</dbReference>
<keyword evidence="2" id="KW-1133">Transmembrane helix</keyword>
<dbReference type="SUPFAM" id="SSF48726">
    <property type="entry name" value="Immunoglobulin"/>
    <property type="match status" value="2"/>
</dbReference>
<dbReference type="SMART" id="SM00408">
    <property type="entry name" value="IGc2"/>
    <property type="match status" value="1"/>
</dbReference>
<dbReference type="SMART" id="SM00409">
    <property type="entry name" value="IG"/>
    <property type="match status" value="2"/>
</dbReference>
<feature type="chain" id="PRO_5043382206" evidence="3">
    <location>
        <begin position="23"/>
        <end position="339"/>
    </location>
</feature>
<keyword evidence="2" id="KW-0472">Membrane</keyword>
<sequence>MSGCDRQIFYSFMLLLTGVAGAAVKYPGSVCAVRGSTVILPCTFTPVKSFTQDGREVPLKIIRVRWCVNHLICHDTTPSVYDSSSPTANPRYKYLGDMTGNCTLQISDIQMIDSKTFRFRMEADDRAGHYTEQSGVNITVTEPVQMRIQSSRAAGELSQNQHVTLSCSTSVCSFHQLEVSWFKDGNALPQSGPALQLGPLTAKDSGNYTCALKANQRTTSLPFTVHVEEEEEEEEGSNMPLIVGVVFGFLLLLFTLILFLIRRSAAGKQQTAVGGETGLKQPDVIYSSTRPSAEQQQEVEPEAEEVSYASVQFRHPNPARALPEQEVDDIIYSSLASRR</sequence>
<dbReference type="InterPro" id="IPR013106">
    <property type="entry name" value="Ig_V-set"/>
</dbReference>
<evidence type="ECO:0000313" key="5">
    <source>
        <dbReference type="EMBL" id="CAK6981794.1"/>
    </source>
</evidence>
<feature type="transmembrane region" description="Helical" evidence="2">
    <location>
        <begin position="241"/>
        <end position="261"/>
    </location>
</feature>
<gene>
    <name evidence="5" type="ORF">FSCOSCO3_A032011</name>
</gene>
<feature type="region of interest" description="Disordered" evidence="1">
    <location>
        <begin position="288"/>
        <end position="307"/>
    </location>
</feature>
<dbReference type="Gene3D" id="2.60.40.10">
    <property type="entry name" value="Immunoglobulins"/>
    <property type="match status" value="2"/>
</dbReference>
<proteinExistence type="predicted"/>
<evidence type="ECO:0000259" key="4">
    <source>
        <dbReference type="PROSITE" id="PS50835"/>
    </source>
</evidence>
<protein>
    <submittedName>
        <fullName evidence="5">Advanced glycosylation end product-specific receptor-like</fullName>
    </submittedName>
</protein>
<dbReference type="InterPro" id="IPR007110">
    <property type="entry name" value="Ig-like_dom"/>
</dbReference>
<feature type="signal peptide" evidence="3">
    <location>
        <begin position="1"/>
        <end position="22"/>
    </location>
</feature>
<dbReference type="PROSITE" id="PS50835">
    <property type="entry name" value="IG_LIKE"/>
    <property type="match status" value="1"/>
</dbReference>
<dbReference type="Pfam" id="PF13895">
    <property type="entry name" value="Ig_2"/>
    <property type="match status" value="1"/>
</dbReference>
<dbReference type="CDD" id="cd00096">
    <property type="entry name" value="Ig"/>
    <property type="match status" value="1"/>
</dbReference>
<dbReference type="PANTHER" id="PTHR46013">
    <property type="entry name" value="VASCULAR CELL ADHESION MOLECULE 1"/>
    <property type="match status" value="1"/>
</dbReference>
<keyword evidence="3" id="KW-0732">Signal</keyword>
<comment type="caution">
    <text evidence="5">The sequence shown here is derived from an EMBL/GenBank/DDBJ whole genome shotgun (WGS) entry which is preliminary data.</text>
</comment>
<keyword evidence="2" id="KW-0812">Transmembrane</keyword>
<name>A0AAV1QEB8_SCOSC</name>
<keyword evidence="5" id="KW-0675">Receptor</keyword>
<evidence type="ECO:0000256" key="3">
    <source>
        <dbReference type="SAM" id="SignalP"/>
    </source>
</evidence>
<evidence type="ECO:0000256" key="1">
    <source>
        <dbReference type="SAM" id="MobiDB-lite"/>
    </source>
</evidence>
<reference evidence="5 6" key="1">
    <citation type="submission" date="2024-01" db="EMBL/GenBank/DDBJ databases">
        <authorList>
            <person name="Alioto T."/>
            <person name="Alioto T."/>
            <person name="Gomez Garrido J."/>
        </authorList>
    </citation>
    <scope>NUCLEOTIDE SEQUENCE [LARGE SCALE GENOMIC DNA]</scope>
</reference>
<dbReference type="Pfam" id="PF07686">
    <property type="entry name" value="V-set"/>
    <property type="match status" value="1"/>
</dbReference>
<accession>A0AAV1QEB8</accession>
<dbReference type="InterPro" id="IPR036179">
    <property type="entry name" value="Ig-like_dom_sf"/>
</dbReference>
<feature type="domain" description="Ig-like" evidence="4">
    <location>
        <begin position="143"/>
        <end position="220"/>
    </location>
</feature>